<dbReference type="PANTHER" id="PTHR30023">
    <property type="entry name" value="D-ALANYL-D-ALANINE CARBOXYPEPTIDASE"/>
    <property type="match status" value="1"/>
</dbReference>
<dbReference type="PRINTS" id="PR00922">
    <property type="entry name" value="DADACBPTASE3"/>
</dbReference>
<dbReference type="GO" id="GO:0004185">
    <property type="term" value="F:serine-type carboxypeptidase activity"/>
    <property type="evidence" value="ECO:0007669"/>
    <property type="project" value="InterPro"/>
</dbReference>
<evidence type="ECO:0000256" key="1">
    <source>
        <dbReference type="ARBA" id="ARBA00006096"/>
    </source>
</evidence>
<dbReference type="PANTHER" id="PTHR30023:SF0">
    <property type="entry name" value="PENICILLIN-SENSITIVE CARBOXYPEPTIDASE A"/>
    <property type="match status" value="1"/>
</dbReference>
<name>A0A5J6V3S5_9MICO</name>
<evidence type="ECO:0000313" key="5">
    <source>
        <dbReference type="Proteomes" id="UP000326546"/>
    </source>
</evidence>
<accession>A0A5J6V3S5</accession>
<gene>
    <name evidence="4" type="ORF">FY030_01715</name>
</gene>
<dbReference type="GO" id="GO:0000270">
    <property type="term" value="P:peptidoglycan metabolic process"/>
    <property type="evidence" value="ECO:0007669"/>
    <property type="project" value="TreeGrafter"/>
</dbReference>
<organism evidence="4 5">
    <name type="scientific">Ornithinimicrobium pratense</name>
    <dbReference type="NCBI Taxonomy" id="2593973"/>
    <lineage>
        <taxon>Bacteria</taxon>
        <taxon>Bacillati</taxon>
        <taxon>Actinomycetota</taxon>
        <taxon>Actinomycetes</taxon>
        <taxon>Micrococcales</taxon>
        <taxon>Ornithinimicrobiaceae</taxon>
        <taxon>Ornithinimicrobium</taxon>
    </lineage>
</organism>
<dbReference type="Gene3D" id="3.40.710.10">
    <property type="entry name" value="DD-peptidase/beta-lactamase superfamily"/>
    <property type="match status" value="2"/>
</dbReference>
<feature type="region of interest" description="Disordered" evidence="3">
    <location>
        <begin position="195"/>
        <end position="231"/>
    </location>
</feature>
<sequence>MRYVVTSAVVGTLLFGAVQGGGAVASTDGTTAEPVVSTQAPAGPETTTAADVRPRPNAFVDPLGDVRGGPVPERGPLAQQISEELDSRWLGPSNRRSIAIRDALTGESLADRHSGRPVTPASTTKLLSAAAIVTALDPATTFTTRVVAGERPGDVVIVAGGDMLLADGEGDPEAVAGHAGIGDLAAQTAAALRAGGSGVGDVDEDGDEGDGAEEDGGEATTGPGTDAVGPVTVSLDLSHVSGPHALETWSEHWVAEGWTGRIVQLGRASDRALPFNPSPRQPEQEVARVFREALADQGVEVVGADAGDEDGGEDGGEDARAEVVTAPAGAVELAAVESAALRDVLALASATSDNAMFEQLARQAAVAAGHGPDQESVTAWIRDTMTEDLGLDLTGMRIADASGLSDGTLLSMEVVAEVLVAAADGSHPHLQEVLAAGGLPIAGYTGTLGTGMRFHLPAHAPAVGNARAKTGTLPGVTALAGTVVTAEGRLLAFAVAADDIETGSAAVEAASVLDQIVAQLARCGC</sequence>
<dbReference type="EMBL" id="CP044427">
    <property type="protein sequence ID" value="QFG67613.1"/>
    <property type="molecule type" value="Genomic_DNA"/>
</dbReference>
<keyword evidence="5" id="KW-1185">Reference proteome</keyword>
<dbReference type="RefSeq" id="WP_158060010.1">
    <property type="nucleotide sequence ID" value="NZ_CP044427.1"/>
</dbReference>
<reference evidence="4 5" key="1">
    <citation type="submission" date="2019-09" db="EMBL/GenBank/DDBJ databases">
        <title>Serinicoccus pratensis sp. nov., isolated from meadow soil.</title>
        <authorList>
            <person name="Zhang W."/>
        </authorList>
    </citation>
    <scope>NUCLEOTIDE SEQUENCE [LARGE SCALE GENOMIC DNA]</scope>
    <source>
        <strain evidence="4 5">W204</strain>
    </source>
</reference>
<dbReference type="GO" id="GO:0006508">
    <property type="term" value="P:proteolysis"/>
    <property type="evidence" value="ECO:0007669"/>
    <property type="project" value="InterPro"/>
</dbReference>
<dbReference type="InterPro" id="IPR000667">
    <property type="entry name" value="Peptidase_S13"/>
</dbReference>
<dbReference type="InterPro" id="IPR012338">
    <property type="entry name" value="Beta-lactam/transpept-like"/>
</dbReference>
<keyword evidence="2" id="KW-0378">Hydrolase</keyword>
<feature type="compositionally biased region" description="Acidic residues" evidence="3">
    <location>
        <begin position="201"/>
        <end position="217"/>
    </location>
</feature>
<evidence type="ECO:0000256" key="3">
    <source>
        <dbReference type="SAM" id="MobiDB-lite"/>
    </source>
</evidence>
<evidence type="ECO:0008006" key="6">
    <source>
        <dbReference type="Google" id="ProtNLM"/>
    </source>
</evidence>
<dbReference type="Pfam" id="PF02113">
    <property type="entry name" value="Peptidase_S13"/>
    <property type="match status" value="2"/>
</dbReference>
<dbReference type="SUPFAM" id="SSF56601">
    <property type="entry name" value="beta-lactamase/transpeptidase-like"/>
    <property type="match status" value="1"/>
</dbReference>
<dbReference type="Proteomes" id="UP000326546">
    <property type="component" value="Chromosome"/>
</dbReference>
<feature type="region of interest" description="Disordered" evidence="3">
    <location>
        <begin position="27"/>
        <end position="56"/>
    </location>
</feature>
<proteinExistence type="inferred from homology"/>
<dbReference type="AlphaFoldDB" id="A0A5J6V3S5"/>
<evidence type="ECO:0000313" key="4">
    <source>
        <dbReference type="EMBL" id="QFG67613.1"/>
    </source>
</evidence>
<dbReference type="KEGG" id="serw:FY030_01715"/>
<feature type="compositionally biased region" description="Polar residues" evidence="3">
    <location>
        <begin position="36"/>
        <end position="49"/>
    </location>
</feature>
<evidence type="ECO:0000256" key="2">
    <source>
        <dbReference type="ARBA" id="ARBA00022801"/>
    </source>
</evidence>
<comment type="similarity">
    <text evidence="1">Belongs to the peptidase S13 family.</text>
</comment>
<dbReference type="OrthoDB" id="56883at2"/>
<feature type="compositionally biased region" description="Low complexity" evidence="3">
    <location>
        <begin position="218"/>
        <end position="227"/>
    </location>
</feature>
<protein>
    <recommendedName>
        <fullName evidence="6">D-alanyl-D-alanine carboxypeptidase/D-alanyl-D-alanine-endopeptidase</fullName>
    </recommendedName>
</protein>